<dbReference type="PANTHER" id="PTHR43788:SF8">
    <property type="entry name" value="DNA-BINDING PROTEIN SMUBP-2"/>
    <property type="match status" value="1"/>
</dbReference>
<evidence type="ECO:0000256" key="3">
    <source>
        <dbReference type="ARBA" id="ARBA00022806"/>
    </source>
</evidence>
<accession>A0A810B5V8</accession>
<dbReference type="NCBIfam" id="TIGR03491">
    <property type="entry name" value="TM0106 family RecB-like putative nuclease"/>
    <property type="match status" value="1"/>
</dbReference>
<evidence type="ECO:0000259" key="6">
    <source>
        <dbReference type="Pfam" id="PF13087"/>
    </source>
</evidence>
<evidence type="ECO:0000256" key="4">
    <source>
        <dbReference type="ARBA" id="ARBA00022840"/>
    </source>
</evidence>
<evidence type="ECO:0000313" key="9">
    <source>
        <dbReference type="EMBL" id="BCE71253.1"/>
    </source>
</evidence>
<keyword evidence="3" id="KW-0347">Helicase</keyword>
<evidence type="ECO:0000313" key="8">
    <source>
        <dbReference type="EMBL" id="BCE27566.1"/>
    </source>
</evidence>
<dbReference type="InterPro" id="IPR041679">
    <property type="entry name" value="DNA2/NAM7-like_C"/>
</dbReference>
<dbReference type="InterPro" id="IPR047187">
    <property type="entry name" value="SF1_C_Upf1"/>
</dbReference>
<dbReference type="CDD" id="cd17934">
    <property type="entry name" value="DEXXQc_Upf1-like"/>
    <property type="match status" value="1"/>
</dbReference>
<dbReference type="CDD" id="cd18808">
    <property type="entry name" value="SF1_C_Upf1"/>
    <property type="match status" value="1"/>
</dbReference>
<sequence>MREDAGKRIYSATDLVNYLGCTHATFNDLRQLVHPVVFPEDDEQAKLLQEKGIEHEKAYLARLREEGRTVAEITSEGRLDERVAATHKAMQAGADVVYQGALYGSPWHGFSDFLLRINGTPSRLGDYAYDVADTKLARTAKPKHVIQLCVYADLLGAAQGVEPPQLHVVLGDGRTASLRTSDVRHYYRVARGRFETFVGTPPTASVAEPCGHCTFCRWSDTCTDEWEANNHLSLVANIQRSQIDKLRASGITTVRQLAAMPATARIPNLQADTLSRLRAQAALQVARRDTGKNQHEMLPPSPGRGFERLPKPDPGDLFFDMEGDPLYEMGLEYLFGLVHYDGGQEKFTAFWAHNREDEKKAFENTVDFMTARLVSHPGAHIYHYASYEESALKRLAMLHGTRETEVDNLLRRHKLVDLYKVVRESVRISEPRYSIKSLERFYLDEARSGTVTTAGDSIIIYERFRRLGAKELLDEIEAYNKLDCQSTAKCRDWLATLRPATMPWPTEITPEKADPVREQKRIEAEQRTAAHIEALTTGCAPEDRPWRTLLAYLLEFHRREAKPKFWAMFTRQEMTDEELINDAECIGVLTPDPARPPRPEKKSMIYSFTFPPQDFKMRVDDEVLRAGTLESAGEVFELDEDERRISLKLGPKWSRLADGASLIPKGPLGDLVLRAAVHRYAETVIAGDQNRYRALTDIMKKSAPRLVKQAQGTPIIAQGEELLDGSVAALKRLDQSYMLVQGPPGAGKTYTSSHAIVALLAEKKRVGVASNSHKAINNLLKDVEAVAKEKGIRFSGIKGSTKEEQYFQGTMIANAENKDAAVAQANYQLIAGTAWLFARPDLDQALDYLFIDEAGQVSLANVIAMGVAAKNVVLVGDQMQLSQPIQGAHPGGSGISGLDHLLAGLATVPPDRGIFLGTTFRMNPDICKFISDAVYDGRLVSDPSTKQQAIDIGTTTDDALAPTGLRFVPVDHTGFAQRCPPEAERLKKTYDTLLGETWIDRKGAKKAIGINDILVVTPYNMQVNHLRDVLPDGARVGTVDKFQGQEAAVVLISMTTSSGEDMPRNIEFLYSRNRLNVAISRARCLSVVFASPRLLEIPCNTIEQMQLVNTLCWAKSYSDASAASHDAN</sequence>
<evidence type="ECO:0000259" key="7">
    <source>
        <dbReference type="Pfam" id="PF13482"/>
    </source>
</evidence>
<evidence type="ECO:0000256" key="1">
    <source>
        <dbReference type="ARBA" id="ARBA00022741"/>
    </source>
</evidence>
<feature type="domain" description="YprB ribonuclease H-like" evidence="7">
    <location>
        <begin position="317"/>
        <end position="494"/>
    </location>
</feature>
<dbReference type="EMBL" id="AP023097">
    <property type="protein sequence ID" value="BCE71253.1"/>
    <property type="molecule type" value="Genomic_DNA"/>
</dbReference>
<reference evidence="8" key="1">
    <citation type="submission" date="2020-05" db="EMBL/GenBank/DDBJ databases">
        <title>Complete genome sequence of Bradyrhizobium diazoefficiens XF2 isolated from soybean nodule.</title>
        <authorList>
            <person name="Noda R."/>
            <person name="Kakizaki K."/>
            <person name="Minamisawa K."/>
        </authorList>
    </citation>
    <scope>NUCLEOTIDE SEQUENCE</scope>
    <source>
        <strain evidence="8">XF2</strain>
    </source>
</reference>
<protein>
    <recommendedName>
        <fullName evidence="10">Nuclease</fullName>
    </recommendedName>
</protein>
<dbReference type="SUPFAM" id="SSF52540">
    <property type="entry name" value="P-loop containing nucleoside triphosphate hydrolases"/>
    <property type="match status" value="1"/>
</dbReference>
<dbReference type="Pfam" id="PF13604">
    <property type="entry name" value="AAA_30"/>
    <property type="match status" value="1"/>
</dbReference>
<dbReference type="RefSeq" id="WP_110115903.1">
    <property type="nucleotide sequence ID" value="NZ_CP029603.2"/>
</dbReference>
<keyword evidence="2" id="KW-0378">Hydrolase</keyword>
<reference evidence="9" key="2">
    <citation type="submission" date="2020-05" db="EMBL/GenBank/DDBJ databases">
        <title>Complete genome sequence of Bradyrhizobium diazoefficiens XF8 isolated from soybean nodule.</title>
        <authorList>
            <person name="Noda R."/>
            <person name="Kakizaki K."/>
            <person name="Minamisawa K."/>
        </authorList>
    </citation>
    <scope>NUCLEOTIDE SEQUENCE</scope>
    <source>
        <strain evidence="9">XF8</strain>
    </source>
</reference>
<dbReference type="InterPro" id="IPR038720">
    <property type="entry name" value="YprB_RNase_H-like_dom"/>
</dbReference>
<dbReference type="InterPro" id="IPR027417">
    <property type="entry name" value="P-loop_NTPase"/>
</dbReference>
<keyword evidence="1" id="KW-0547">Nucleotide-binding</keyword>
<feature type="domain" description="DNA2/NAM7 helicase-like C-terminal" evidence="6">
    <location>
        <begin position="912"/>
        <end position="1090"/>
    </location>
</feature>
<dbReference type="InterPro" id="IPR050534">
    <property type="entry name" value="Coronavir_polyprotein_1ab"/>
</dbReference>
<proteinExistence type="predicted"/>
<feature type="region of interest" description="Disordered" evidence="5">
    <location>
        <begin position="288"/>
        <end position="309"/>
    </location>
</feature>
<dbReference type="Gene3D" id="3.40.50.300">
    <property type="entry name" value="P-loop containing nucleotide triphosphate hydrolases"/>
    <property type="match status" value="2"/>
</dbReference>
<organism evidence="9">
    <name type="scientific">Bradyrhizobium diazoefficiens</name>
    <dbReference type="NCBI Taxonomy" id="1355477"/>
    <lineage>
        <taxon>Bacteria</taxon>
        <taxon>Pseudomonadati</taxon>
        <taxon>Pseudomonadota</taxon>
        <taxon>Alphaproteobacteria</taxon>
        <taxon>Hyphomicrobiales</taxon>
        <taxon>Nitrobacteraceae</taxon>
        <taxon>Bradyrhizobium</taxon>
    </lineage>
</organism>
<dbReference type="AlphaFoldDB" id="A0A810B5V8"/>
<dbReference type="Pfam" id="PF13087">
    <property type="entry name" value="AAA_12"/>
    <property type="match status" value="1"/>
</dbReference>
<dbReference type="GO" id="GO:0005524">
    <property type="term" value="F:ATP binding"/>
    <property type="evidence" value="ECO:0007669"/>
    <property type="project" value="UniProtKB-KW"/>
</dbReference>
<dbReference type="EMBL" id="AP023092">
    <property type="protein sequence ID" value="BCE27566.1"/>
    <property type="molecule type" value="Genomic_DNA"/>
</dbReference>
<keyword evidence="4" id="KW-0067">ATP-binding</keyword>
<evidence type="ECO:0000256" key="2">
    <source>
        <dbReference type="ARBA" id="ARBA00022801"/>
    </source>
</evidence>
<dbReference type="Pfam" id="PF13482">
    <property type="entry name" value="RNase_H_2"/>
    <property type="match status" value="1"/>
</dbReference>
<evidence type="ECO:0008006" key="10">
    <source>
        <dbReference type="Google" id="ProtNLM"/>
    </source>
</evidence>
<evidence type="ECO:0000256" key="5">
    <source>
        <dbReference type="SAM" id="MobiDB-lite"/>
    </source>
</evidence>
<dbReference type="GO" id="GO:0016787">
    <property type="term" value="F:hydrolase activity"/>
    <property type="evidence" value="ECO:0007669"/>
    <property type="project" value="UniProtKB-KW"/>
</dbReference>
<gene>
    <name evidence="8" type="ORF">XF2B_13350</name>
    <name evidence="9" type="ORF">XF8B_13640</name>
</gene>
<dbReference type="GO" id="GO:0043139">
    <property type="term" value="F:5'-3' DNA helicase activity"/>
    <property type="evidence" value="ECO:0007669"/>
    <property type="project" value="TreeGrafter"/>
</dbReference>
<dbReference type="InterPro" id="IPR019993">
    <property type="entry name" value="RecB_nuclease_TM0106_put"/>
</dbReference>
<name>A0A810B5V8_9BRAD</name>
<dbReference type="PANTHER" id="PTHR43788">
    <property type="entry name" value="DNA2/NAM7 HELICASE FAMILY MEMBER"/>
    <property type="match status" value="1"/>
</dbReference>